<dbReference type="InterPro" id="IPR043504">
    <property type="entry name" value="Peptidase_S1_PA_chymotrypsin"/>
</dbReference>
<evidence type="ECO:0000256" key="4">
    <source>
        <dbReference type="SAM" id="SignalP"/>
    </source>
</evidence>
<keyword evidence="7" id="KW-1185">Reference proteome</keyword>
<keyword evidence="3" id="KW-0720">Serine protease</keyword>
<dbReference type="CDD" id="cd00190">
    <property type="entry name" value="Tryp_SPc"/>
    <property type="match status" value="1"/>
</dbReference>
<comment type="similarity">
    <text evidence="1">Belongs to the peptidase S1 family.</text>
</comment>
<dbReference type="EMBL" id="JBIRYI010000001">
    <property type="protein sequence ID" value="MFI2485460.1"/>
    <property type="molecule type" value="Genomic_DNA"/>
</dbReference>
<feature type="signal peptide" evidence="4">
    <location>
        <begin position="1"/>
        <end position="32"/>
    </location>
</feature>
<dbReference type="PANTHER" id="PTHR24276:SF98">
    <property type="entry name" value="FI18310P1-RELATED"/>
    <property type="match status" value="1"/>
</dbReference>
<proteinExistence type="inferred from homology"/>
<evidence type="ECO:0000256" key="3">
    <source>
        <dbReference type="RuleBase" id="RU363034"/>
    </source>
</evidence>
<accession>A0ABW7XDK9</accession>
<comment type="caution">
    <text evidence="6">The sequence shown here is derived from an EMBL/GenBank/DDBJ whole genome shotgun (WGS) entry which is preliminary data.</text>
</comment>
<evidence type="ECO:0000256" key="1">
    <source>
        <dbReference type="ARBA" id="ARBA00007664"/>
    </source>
</evidence>
<sequence length="284" mass="30254">MTPTRARFASILLAPVVAVAMLVSLAAAPAQAVVGGDDASTRQYPWMVFLSRVGDQTTPSGQFCGGTLVAPTKVVTAAHCIADLTPEEFQVIGGRTDLHRRNGTVRDVVSVWNAPRVPPPAAEPGEPVFVGGGDLSVLTLEHPMPYRTLRMVDADDAWRYAPGRQATILGWGIYEEDGLLGPSPVLQRGRIPMLDYTTCNDAFQEHPALPRQLDPRFYVCGGVPDGGPAACGGDSGGPLVIDGRLAGVFGPILSRNGTVCADAYSGYTRVDVYADLIRAELRRR</sequence>
<feature type="domain" description="Peptidase S1" evidence="5">
    <location>
        <begin position="33"/>
        <end position="282"/>
    </location>
</feature>
<dbReference type="InterPro" id="IPR050430">
    <property type="entry name" value="Peptidase_S1"/>
</dbReference>
<keyword evidence="2" id="KW-1015">Disulfide bond</keyword>
<evidence type="ECO:0000313" key="7">
    <source>
        <dbReference type="Proteomes" id="UP001611580"/>
    </source>
</evidence>
<protein>
    <submittedName>
        <fullName evidence="6">S1 family peptidase</fullName>
    </submittedName>
</protein>
<dbReference type="PROSITE" id="PS50240">
    <property type="entry name" value="TRYPSIN_DOM"/>
    <property type="match status" value="1"/>
</dbReference>
<dbReference type="PANTHER" id="PTHR24276">
    <property type="entry name" value="POLYSERASE-RELATED"/>
    <property type="match status" value="1"/>
</dbReference>
<organism evidence="6 7">
    <name type="scientific">Promicromonospora kroppenstedtii</name>
    <dbReference type="NCBI Taxonomy" id="440482"/>
    <lineage>
        <taxon>Bacteria</taxon>
        <taxon>Bacillati</taxon>
        <taxon>Actinomycetota</taxon>
        <taxon>Actinomycetes</taxon>
        <taxon>Micrococcales</taxon>
        <taxon>Promicromonosporaceae</taxon>
        <taxon>Promicromonospora</taxon>
    </lineage>
</organism>
<reference evidence="6 7" key="1">
    <citation type="submission" date="2024-10" db="EMBL/GenBank/DDBJ databases">
        <title>The Natural Products Discovery Center: Release of the First 8490 Sequenced Strains for Exploring Actinobacteria Biosynthetic Diversity.</title>
        <authorList>
            <person name="Kalkreuter E."/>
            <person name="Kautsar S.A."/>
            <person name="Yang D."/>
            <person name="Bader C.D."/>
            <person name="Teijaro C.N."/>
            <person name="Fluegel L."/>
            <person name="Davis C.M."/>
            <person name="Simpson J.R."/>
            <person name="Lauterbach L."/>
            <person name="Steele A.D."/>
            <person name="Gui C."/>
            <person name="Meng S."/>
            <person name="Li G."/>
            <person name="Viehrig K."/>
            <person name="Ye F."/>
            <person name="Su P."/>
            <person name="Kiefer A.F."/>
            <person name="Nichols A."/>
            <person name="Cepeda A.J."/>
            <person name="Yan W."/>
            <person name="Fan B."/>
            <person name="Jiang Y."/>
            <person name="Adhikari A."/>
            <person name="Zheng C.-J."/>
            <person name="Schuster L."/>
            <person name="Cowan T.M."/>
            <person name="Smanski M.J."/>
            <person name="Chevrette M.G."/>
            <person name="De Carvalho L.P.S."/>
            <person name="Shen B."/>
        </authorList>
    </citation>
    <scope>NUCLEOTIDE SEQUENCE [LARGE SCALE GENOMIC DNA]</scope>
    <source>
        <strain evidence="6 7">NPDC019481</strain>
    </source>
</reference>
<dbReference type="InterPro" id="IPR009003">
    <property type="entry name" value="Peptidase_S1_PA"/>
</dbReference>
<evidence type="ECO:0000259" key="5">
    <source>
        <dbReference type="PROSITE" id="PS50240"/>
    </source>
</evidence>
<keyword evidence="4" id="KW-0732">Signal</keyword>
<keyword evidence="3" id="KW-0645">Protease</keyword>
<feature type="chain" id="PRO_5047306898" evidence="4">
    <location>
        <begin position="33"/>
        <end position="284"/>
    </location>
</feature>
<dbReference type="InterPro" id="IPR001314">
    <property type="entry name" value="Peptidase_S1A"/>
</dbReference>
<dbReference type="Proteomes" id="UP001611580">
    <property type="component" value="Unassembled WGS sequence"/>
</dbReference>
<dbReference type="InterPro" id="IPR001254">
    <property type="entry name" value="Trypsin_dom"/>
</dbReference>
<gene>
    <name evidence="6" type="ORF">ACH47X_01055</name>
</gene>
<dbReference type="InterPro" id="IPR018114">
    <property type="entry name" value="TRYPSIN_HIS"/>
</dbReference>
<dbReference type="RefSeq" id="WP_397400571.1">
    <property type="nucleotide sequence ID" value="NZ_JBIRYI010000001.1"/>
</dbReference>
<keyword evidence="3" id="KW-0378">Hydrolase</keyword>
<dbReference type="Gene3D" id="2.40.10.10">
    <property type="entry name" value="Trypsin-like serine proteases"/>
    <property type="match status" value="1"/>
</dbReference>
<dbReference type="PRINTS" id="PR00722">
    <property type="entry name" value="CHYMOTRYPSIN"/>
</dbReference>
<evidence type="ECO:0000256" key="2">
    <source>
        <dbReference type="ARBA" id="ARBA00023157"/>
    </source>
</evidence>
<evidence type="ECO:0000313" key="6">
    <source>
        <dbReference type="EMBL" id="MFI2485460.1"/>
    </source>
</evidence>
<dbReference type="SMART" id="SM00020">
    <property type="entry name" value="Tryp_SPc"/>
    <property type="match status" value="1"/>
</dbReference>
<dbReference type="PROSITE" id="PS00134">
    <property type="entry name" value="TRYPSIN_HIS"/>
    <property type="match status" value="1"/>
</dbReference>
<dbReference type="Pfam" id="PF00089">
    <property type="entry name" value="Trypsin"/>
    <property type="match status" value="1"/>
</dbReference>
<name>A0ABW7XDK9_9MICO</name>
<dbReference type="PROSITE" id="PS00135">
    <property type="entry name" value="TRYPSIN_SER"/>
    <property type="match status" value="1"/>
</dbReference>
<dbReference type="InterPro" id="IPR033116">
    <property type="entry name" value="TRYPSIN_SER"/>
</dbReference>
<dbReference type="SUPFAM" id="SSF50494">
    <property type="entry name" value="Trypsin-like serine proteases"/>
    <property type="match status" value="1"/>
</dbReference>